<proteinExistence type="inferred from homology"/>
<dbReference type="Gene3D" id="3.40.50.620">
    <property type="entry name" value="HUPs"/>
    <property type="match status" value="1"/>
</dbReference>
<dbReference type="InterPro" id="IPR006015">
    <property type="entry name" value="Universal_stress_UspA"/>
</dbReference>
<sequence length="138" mass="14884">MQRFVDMAVIVSYIPTPEGRAALDFALRTARERGDSLRIADGSGGRHRLEHEEGQVPFDRVGELVEPTGVPYEVLSPAMAGVPMDEVVEAAVDDPTADVIVIGIRRRSAVGKFLLGSSAQRLILDAECPVTVVKTTAR</sequence>
<dbReference type="OrthoDB" id="5419113at2"/>
<comment type="caution">
    <text evidence="3">The sequence shown here is derived from an EMBL/GenBank/DDBJ whole genome shotgun (WGS) entry which is preliminary data.</text>
</comment>
<dbReference type="SUPFAM" id="SSF52402">
    <property type="entry name" value="Adenine nucleotide alpha hydrolases-like"/>
    <property type="match status" value="1"/>
</dbReference>
<gene>
    <name evidence="3" type="ORF">GB881_12280</name>
</gene>
<name>A0A6N7ELT5_9MICO</name>
<dbReference type="EMBL" id="WHPC01000050">
    <property type="protein sequence ID" value="MPV37807.1"/>
    <property type="molecule type" value="Genomic_DNA"/>
</dbReference>
<dbReference type="PRINTS" id="PR01438">
    <property type="entry name" value="UNVRSLSTRESS"/>
</dbReference>
<dbReference type="CDD" id="cd00293">
    <property type="entry name" value="USP-like"/>
    <property type="match status" value="1"/>
</dbReference>
<dbReference type="AlphaFoldDB" id="A0A6N7ELT5"/>
<comment type="similarity">
    <text evidence="1">Belongs to the universal stress protein A family.</text>
</comment>
<accession>A0A6N7ELT5</accession>
<evidence type="ECO:0000313" key="3">
    <source>
        <dbReference type="EMBL" id="MPV37807.1"/>
    </source>
</evidence>
<protein>
    <submittedName>
        <fullName evidence="3">Universal stress protein</fullName>
    </submittedName>
</protein>
<feature type="domain" description="UspA" evidence="2">
    <location>
        <begin position="16"/>
        <end position="134"/>
    </location>
</feature>
<dbReference type="Pfam" id="PF00582">
    <property type="entry name" value="Usp"/>
    <property type="match status" value="1"/>
</dbReference>
<evidence type="ECO:0000259" key="2">
    <source>
        <dbReference type="Pfam" id="PF00582"/>
    </source>
</evidence>
<evidence type="ECO:0000313" key="4">
    <source>
        <dbReference type="Proteomes" id="UP000437709"/>
    </source>
</evidence>
<dbReference type="InterPro" id="IPR014729">
    <property type="entry name" value="Rossmann-like_a/b/a_fold"/>
</dbReference>
<dbReference type="InterPro" id="IPR006016">
    <property type="entry name" value="UspA"/>
</dbReference>
<evidence type="ECO:0000256" key="1">
    <source>
        <dbReference type="ARBA" id="ARBA00008791"/>
    </source>
</evidence>
<organism evidence="3 4">
    <name type="scientific">Georgenia subflava</name>
    <dbReference type="NCBI Taxonomy" id="1622177"/>
    <lineage>
        <taxon>Bacteria</taxon>
        <taxon>Bacillati</taxon>
        <taxon>Actinomycetota</taxon>
        <taxon>Actinomycetes</taxon>
        <taxon>Micrococcales</taxon>
        <taxon>Bogoriellaceae</taxon>
        <taxon>Georgenia</taxon>
    </lineage>
</organism>
<keyword evidence="4" id="KW-1185">Reference proteome</keyword>
<reference evidence="3 4" key="1">
    <citation type="submission" date="2019-10" db="EMBL/GenBank/DDBJ databases">
        <title>Georgenia wutianyii sp. nov. and Georgenia yuyongxinii sp. nov. isolated from plateau pika (Ochotona curzoniae) in the Qinghai-Tibet plateau of China.</title>
        <authorList>
            <person name="Tian Z."/>
        </authorList>
    </citation>
    <scope>NUCLEOTIDE SEQUENCE [LARGE SCALE GENOMIC DNA]</scope>
    <source>
        <strain evidence="3 4">JCM 19765</strain>
    </source>
</reference>
<dbReference type="Proteomes" id="UP000437709">
    <property type="component" value="Unassembled WGS sequence"/>
</dbReference>